<organism evidence="1">
    <name type="scientific">Anguilla anguilla</name>
    <name type="common">European freshwater eel</name>
    <name type="synonym">Muraena anguilla</name>
    <dbReference type="NCBI Taxonomy" id="7936"/>
    <lineage>
        <taxon>Eukaryota</taxon>
        <taxon>Metazoa</taxon>
        <taxon>Chordata</taxon>
        <taxon>Craniata</taxon>
        <taxon>Vertebrata</taxon>
        <taxon>Euteleostomi</taxon>
        <taxon>Actinopterygii</taxon>
        <taxon>Neopterygii</taxon>
        <taxon>Teleostei</taxon>
        <taxon>Anguilliformes</taxon>
        <taxon>Anguillidae</taxon>
        <taxon>Anguilla</taxon>
    </lineage>
</organism>
<dbReference type="EMBL" id="GBXM01108368">
    <property type="protein sequence ID" value="JAH00209.1"/>
    <property type="molecule type" value="Transcribed_RNA"/>
</dbReference>
<accession>A0A0E9P6Q0</accession>
<reference evidence="1" key="2">
    <citation type="journal article" date="2015" name="Fish Shellfish Immunol.">
        <title>Early steps in the European eel (Anguilla anguilla)-Vibrio vulnificus interaction in the gills: Role of the RtxA13 toxin.</title>
        <authorList>
            <person name="Callol A."/>
            <person name="Pajuelo D."/>
            <person name="Ebbesson L."/>
            <person name="Teles M."/>
            <person name="MacKenzie S."/>
            <person name="Amaro C."/>
        </authorList>
    </citation>
    <scope>NUCLEOTIDE SEQUENCE</scope>
</reference>
<sequence>MHFIHKRSVQLIFQPCLCVAQVSHDAYVFLFFLLKVVGNVLKGFSDE</sequence>
<protein>
    <submittedName>
        <fullName evidence="1">Uncharacterized protein</fullName>
    </submittedName>
</protein>
<reference evidence="1" key="1">
    <citation type="submission" date="2014-11" db="EMBL/GenBank/DDBJ databases">
        <authorList>
            <person name="Amaro Gonzalez C."/>
        </authorList>
    </citation>
    <scope>NUCLEOTIDE SEQUENCE</scope>
</reference>
<proteinExistence type="predicted"/>
<name>A0A0E9P6Q0_ANGAN</name>
<evidence type="ECO:0000313" key="1">
    <source>
        <dbReference type="EMBL" id="JAH00209.1"/>
    </source>
</evidence>
<dbReference type="AlphaFoldDB" id="A0A0E9P6Q0"/>